<accession>A0A507EH70</accession>
<keyword evidence="2" id="KW-1133">Transmembrane helix</keyword>
<dbReference type="EMBL" id="QEAP01000623">
    <property type="protein sequence ID" value="TPX63194.1"/>
    <property type="molecule type" value="Genomic_DNA"/>
</dbReference>
<keyword evidence="4" id="KW-1185">Reference proteome</keyword>
<dbReference type="OrthoDB" id="2180704at2759"/>
<evidence type="ECO:0000256" key="1">
    <source>
        <dbReference type="SAM" id="MobiDB-lite"/>
    </source>
</evidence>
<feature type="transmembrane region" description="Helical" evidence="2">
    <location>
        <begin position="69"/>
        <end position="88"/>
    </location>
</feature>
<sequence>MSKWSKSVQTRSGCYYQQNKVAIVGISTGGILVDIFCTSATIASAFRNLDTDSSSKLQRIYRVLIADNVLRTLLILAVNAFTLNYAMYSSLSIEPGTASVMQVIPAISNFVYTQALNAEFAWIQVRQGILKAPEQQQQQQQQQRREEEEDVKRLSSNSSS</sequence>
<gene>
    <name evidence="3" type="ORF">CcCBS67573_g08739</name>
</gene>
<evidence type="ECO:0000313" key="4">
    <source>
        <dbReference type="Proteomes" id="UP000320333"/>
    </source>
</evidence>
<name>A0A507EH70_9FUNG</name>
<organism evidence="3 4">
    <name type="scientific">Chytriomyces confervae</name>
    <dbReference type="NCBI Taxonomy" id="246404"/>
    <lineage>
        <taxon>Eukaryota</taxon>
        <taxon>Fungi</taxon>
        <taxon>Fungi incertae sedis</taxon>
        <taxon>Chytridiomycota</taxon>
        <taxon>Chytridiomycota incertae sedis</taxon>
        <taxon>Chytridiomycetes</taxon>
        <taxon>Chytridiales</taxon>
        <taxon>Chytriomycetaceae</taxon>
        <taxon>Chytriomyces</taxon>
    </lineage>
</organism>
<feature type="region of interest" description="Disordered" evidence="1">
    <location>
        <begin position="134"/>
        <end position="160"/>
    </location>
</feature>
<evidence type="ECO:0000256" key="2">
    <source>
        <dbReference type="SAM" id="Phobius"/>
    </source>
</evidence>
<keyword evidence="2" id="KW-0472">Membrane</keyword>
<protein>
    <submittedName>
        <fullName evidence="3">Uncharacterized protein</fullName>
    </submittedName>
</protein>
<keyword evidence="2" id="KW-0812">Transmembrane</keyword>
<dbReference type="Proteomes" id="UP000320333">
    <property type="component" value="Unassembled WGS sequence"/>
</dbReference>
<proteinExistence type="predicted"/>
<reference evidence="3 4" key="1">
    <citation type="journal article" date="2019" name="Sci. Rep.">
        <title>Comparative genomics of chytrid fungi reveal insights into the obligate biotrophic and pathogenic lifestyle of Synchytrium endobioticum.</title>
        <authorList>
            <person name="van de Vossenberg B.T.L.H."/>
            <person name="Warris S."/>
            <person name="Nguyen H.D.T."/>
            <person name="van Gent-Pelzer M.P.E."/>
            <person name="Joly D.L."/>
            <person name="van de Geest H.C."/>
            <person name="Bonants P.J.M."/>
            <person name="Smith D.S."/>
            <person name="Levesque C.A."/>
            <person name="van der Lee T.A.J."/>
        </authorList>
    </citation>
    <scope>NUCLEOTIDE SEQUENCE [LARGE SCALE GENOMIC DNA]</scope>
    <source>
        <strain evidence="3 4">CBS 675.73</strain>
    </source>
</reference>
<dbReference type="AlphaFoldDB" id="A0A507EH70"/>
<evidence type="ECO:0000313" key="3">
    <source>
        <dbReference type="EMBL" id="TPX63194.1"/>
    </source>
</evidence>
<comment type="caution">
    <text evidence="3">The sequence shown here is derived from an EMBL/GenBank/DDBJ whole genome shotgun (WGS) entry which is preliminary data.</text>
</comment>
<feature type="compositionally biased region" description="Basic and acidic residues" evidence="1">
    <location>
        <begin position="143"/>
        <end position="153"/>
    </location>
</feature>
<feature type="transmembrane region" description="Helical" evidence="2">
    <location>
        <begin position="21"/>
        <end position="49"/>
    </location>
</feature>